<accession>A0A2W5MR94</accession>
<protein>
    <submittedName>
        <fullName evidence="1">Uncharacterized protein</fullName>
    </submittedName>
</protein>
<dbReference type="AlphaFoldDB" id="A0A2W5MR94"/>
<name>A0A2W5MR94_9BACT</name>
<dbReference type="EMBL" id="QFQB01000169">
    <property type="protein sequence ID" value="PZQ43274.1"/>
    <property type="molecule type" value="Genomic_DNA"/>
</dbReference>
<evidence type="ECO:0000313" key="1">
    <source>
        <dbReference type="EMBL" id="PZQ43274.1"/>
    </source>
</evidence>
<proteinExistence type="predicted"/>
<dbReference type="Proteomes" id="UP000249417">
    <property type="component" value="Unassembled WGS sequence"/>
</dbReference>
<sequence>MNEVSQQLAQTPLAPEPIKGALDEMQAFVMLDPLLADLHKQYLDAKANYQSALKEFGKHDGMTEIAAQMEDSAWCAMQTRYMEVRADRAMMAQAQSMMAESIQEEKESVRNQKEQDALQAWANLQFYQSLQKKTKADADDALVFFYLMANMREMTYRPYHATHNFNHMAA</sequence>
<organism evidence="1 2">
    <name type="scientific">Micavibrio aeruginosavorus</name>
    <dbReference type="NCBI Taxonomy" id="349221"/>
    <lineage>
        <taxon>Bacteria</taxon>
        <taxon>Pseudomonadati</taxon>
        <taxon>Bdellovibrionota</taxon>
        <taxon>Bdellovibrionia</taxon>
        <taxon>Bdellovibrionales</taxon>
        <taxon>Pseudobdellovibrionaceae</taxon>
        <taxon>Micavibrio</taxon>
    </lineage>
</organism>
<reference evidence="1 2" key="1">
    <citation type="submission" date="2017-08" db="EMBL/GenBank/DDBJ databases">
        <title>Infants hospitalized years apart are colonized by the same room-sourced microbial strains.</title>
        <authorList>
            <person name="Brooks B."/>
            <person name="Olm M.R."/>
            <person name="Firek B.A."/>
            <person name="Baker R."/>
            <person name="Thomas B.C."/>
            <person name="Morowitz M.J."/>
            <person name="Banfield J.F."/>
        </authorList>
    </citation>
    <scope>NUCLEOTIDE SEQUENCE [LARGE SCALE GENOMIC DNA]</scope>
    <source>
        <strain evidence="1">S2_005_002_R2_29</strain>
    </source>
</reference>
<evidence type="ECO:0000313" key="2">
    <source>
        <dbReference type="Proteomes" id="UP000249417"/>
    </source>
</evidence>
<comment type="caution">
    <text evidence="1">The sequence shown here is derived from an EMBL/GenBank/DDBJ whole genome shotgun (WGS) entry which is preliminary data.</text>
</comment>
<gene>
    <name evidence="1" type="ORF">DI551_12430</name>
</gene>